<proteinExistence type="predicted"/>
<dbReference type="Proteomes" id="UP000236723">
    <property type="component" value="Unassembled WGS sequence"/>
</dbReference>
<dbReference type="EMBL" id="FNVO01000003">
    <property type="protein sequence ID" value="SEG08710.1"/>
    <property type="molecule type" value="Genomic_DNA"/>
</dbReference>
<organism evidence="1 2">
    <name type="scientific">Thermomonospora echinospora</name>
    <dbReference type="NCBI Taxonomy" id="1992"/>
    <lineage>
        <taxon>Bacteria</taxon>
        <taxon>Bacillati</taxon>
        <taxon>Actinomycetota</taxon>
        <taxon>Actinomycetes</taxon>
        <taxon>Streptosporangiales</taxon>
        <taxon>Thermomonosporaceae</taxon>
        <taxon>Thermomonospora</taxon>
    </lineage>
</organism>
<accession>A0A1H5XB92</accession>
<evidence type="ECO:0000313" key="2">
    <source>
        <dbReference type="Proteomes" id="UP000236723"/>
    </source>
</evidence>
<gene>
    <name evidence="1" type="ORF">SAMN04489712_103165</name>
</gene>
<sequence length="33" mass="3408">MPAAAVPTVVPTALVLAVVALWFSLHLAEHVSP</sequence>
<evidence type="ECO:0000313" key="1">
    <source>
        <dbReference type="EMBL" id="SEG08710.1"/>
    </source>
</evidence>
<reference evidence="2" key="1">
    <citation type="submission" date="2016-10" db="EMBL/GenBank/DDBJ databases">
        <authorList>
            <person name="Varghese N."/>
            <person name="Submissions S."/>
        </authorList>
    </citation>
    <scope>NUCLEOTIDE SEQUENCE [LARGE SCALE GENOMIC DNA]</scope>
    <source>
        <strain evidence="2">DSM 43163</strain>
    </source>
</reference>
<protein>
    <submittedName>
        <fullName evidence="1">Uncharacterized protein</fullName>
    </submittedName>
</protein>
<name>A0A1H5XB92_9ACTN</name>
<dbReference type="AlphaFoldDB" id="A0A1H5XB92"/>
<keyword evidence="2" id="KW-1185">Reference proteome</keyword>